<dbReference type="SMART" id="SM01121">
    <property type="entry name" value="Dak1_2"/>
    <property type="match status" value="1"/>
</dbReference>
<feature type="domain" description="DhaL" evidence="2">
    <location>
        <begin position="9"/>
        <end position="201"/>
    </location>
</feature>
<dbReference type="GO" id="GO:0006071">
    <property type="term" value="P:glycerol metabolic process"/>
    <property type="evidence" value="ECO:0007669"/>
    <property type="project" value="InterPro"/>
</dbReference>
<organism evidence="3 4">
    <name type="scientific">Pontibacillus marinus BH030004 = DSM 16465</name>
    <dbReference type="NCBI Taxonomy" id="1385511"/>
    <lineage>
        <taxon>Bacteria</taxon>
        <taxon>Bacillati</taxon>
        <taxon>Bacillota</taxon>
        <taxon>Bacilli</taxon>
        <taxon>Bacillales</taxon>
        <taxon>Bacillaceae</taxon>
        <taxon>Pontibacillus</taxon>
    </lineage>
</organism>
<dbReference type="PANTHER" id="PTHR33434:SF4">
    <property type="entry name" value="PHOSPHATASE PROTEIN"/>
    <property type="match status" value="1"/>
</dbReference>
<accession>A0A0A5G119</accession>
<dbReference type="SMART" id="SM01120">
    <property type="entry name" value="Dak2"/>
    <property type="match status" value="1"/>
</dbReference>
<name>A0A0A5G119_9BACI</name>
<dbReference type="SUPFAM" id="SSF101473">
    <property type="entry name" value="DhaL-like"/>
    <property type="match status" value="1"/>
</dbReference>
<evidence type="ECO:0000259" key="2">
    <source>
        <dbReference type="PROSITE" id="PS51480"/>
    </source>
</evidence>
<keyword evidence="4" id="KW-1185">Reference proteome</keyword>
<protein>
    <recommendedName>
        <fullName evidence="2">DhaL domain-containing protein</fullName>
    </recommendedName>
</protein>
<dbReference type="Pfam" id="PF21645">
    <property type="entry name" value="FakA-like_M"/>
    <property type="match status" value="1"/>
</dbReference>
<dbReference type="InterPro" id="IPR050270">
    <property type="entry name" value="DegV_domain_contain"/>
</dbReference>
<dbReference type="Pfam" id="PF13684">
    <property type="entry name" value="FakA-like_C"/>
    <property type="match status" value="1"/>
</dbReference>
<feature type="coiled-coil region" evidence="1">
    <location>
        <begin position="488"/>
        <end position="540"/>
    </location>
</feature>
<dbReference type="RefSeq" id="WP_027448246.1">
    <property type="nucleotide sequence ID" value="NZ_AVPF01000037.1"/>
</dbReference>
<keyword evidence="1" id="KW-0175">Coiled coil</keyword>
<dbReference type="Gene3D" id="1.25.40.340">
    <property type="match status" value="1"/>
</dbReference>
<dbReference type="GO" id="GO:0004371">
    <property type="term" value="F:glycerone kinase activity"/>
    <property type="evidence" value="ECO:0007669"/>
    <property type="project" value="InterPro"/>
</dbReference>
<evidence type="ECO:0000313" key="4">
    <source>
        <dbReference type="Proteomes" id="UP000030403"/>
    </source>
</evidence>
<dbReference type="InterPro" id="IPR019986">
    <property type="entry name" value="YloV-like"/>
</dbReference>
<dbReference type="InterPro" id="IPR036117">
    <property type="entry name" value="DhaL_dom_sf"/>
</dbReference>
<dbReference type="InterPro" id="IPR048394">
    <property type="entry name" value="FakA-like_M"/>
</dbReference>
<gene>
    <name evidence="3" type="ORF">N783_14000</name>
</gene>
<evidence type="ECO:0000313" key="3">
    <source>
        <dbReference type="EMBL" id="KGX85734.1"/>
    </source>
</evidence>
<dbReference type="PANTHER" id="PTHR33434">
    <property type="entry name" value="DEGV DOMAIN-CONTAINING PROTEIN DR_1986-RELATED"/>
    <property type="match status" value="1"/>
</dbReference>
<proteinExistence type="predicted"/>
<reference evidence="3 4" key="1">
    <citation type="submission" date="2013-08" db="EMBL/GenBank/DDBJ databases">
        <authorList>
            <person name="Huang J."/>
            <person name="Wang G."/>
        </authorList>
    </citation>
    <scope>NUCLEOTIDE SEQUENCE [LARGE SCALE GENOMIC DNA]</scope>
    <source>
        <strain evidence="3 4">BH030004</strain>
    </source>
</reference>
<dbReference type="AlphaFoldDB" id="A0A0A5G119"/>
<dbReference type="eggNOG" id="COG1461">
    <property type="taxonomic scope" value="Bacteria"/>
</dbReference>
<evidence type="ECO:0000256" key="1">
    <source>
        <dbReference type="SAM" id="Coils"/>
    </source>
</evidence>
<dbReference type="STRING" id="1385511.GCA_000425225_00998"/>
<dbReference type="EMBL" id="AVPF01000037">
    <property type="protein sequence ID" value="KGX85734.1"/>
    <property type="molecule type" value="Genomic_DNA"/>
</dbReference>
<dbReference type="Proteomes" id="UP000030403">
    <property type="component" value="Unassembled WGS sequence"/>
</dbReference>
<comment type="caution">
    <text evidence="3">The sequence shown here is derived from an EMBL/GenBank/DDBJ whole genome shotgun (WGS) entry which is preliminary data.</text>
</comment>
<dbReference type="InterPro" id="IPR004007">
    <property type="entry name" value="DhaL_dom"/>
</dbReference>
<dbReference type="Pfam" id="PF02734">
    <property type="entry name" value="Dak2"/>
    <property type="match status" value="1"/>
</dbReference>
<dbReference type="NCBIfam" id="TIGR03599">
    <property type="entry name" value="YloV"/>
    <property type="match status" value="1"/>
</dbReference>
<dbReference type="InterPro" id="IPR033470">
    <property type="entry name" value="FakA-like_C"/>
</dbReference>
<dbReference type="PROSITE" id="PS51480">
    <property type="entry name" value="DHAL"/>
    <property type="match status" value="1"/>
</dbReference>
<sequence length="556" mass="60523">MTTRTLDGATFAQMVLSGAHHLTNNAKMIDALNVFPVPDGDTGTNMNLSMTSGANEVRNVQNDHVGEVAKSFAKGLLMGARGNSGVILSQLFRGFSKAVEDKQTITTADLAEAFDAGVKTAYKAVMKPVEGTILTVAKDSAEAAQKAAEDHEDIIEFMEDVLKHANASLKRTPELLPVLKEVGVVDSGGQGLVTIYEGFLANLKGEELPESTETTPSMDEMVNAEHHKLAQDFMDTSEIEFGYCTEFMVKFEDEKLQENPFDEDTFRNELSEIGDSLLVVSDDELVKVHVHAEHPGDAMNLGQRFGSLINMKIENMREQHTSIVGEQKKAQPKSEEKADYAIVTVAMGSGIKQMFESLGATVVIEGGQTMNPSTQDLAEAIQEAHAKNVILLPNNKNIIMAAEQAADLAEDNVTVVPTKTVPQGMSALLAFNPEQSIEDNSEGMQEAASAVKTGQLTYAVRDTQIDGLDIEEGNFMGIKDGKISITHKEKLEAAKGLLSDMIDEEEDEILTILQGEEATTEEVEALEAFLEENFEDLEVEVHKGNQPIYSFIFSVE</sequence>